<evidence type="ECO:0000256" key="2">
    <source>
        <dbReference type="ARBA" id="ARBA00023015"/>
    </source>
</evidence>
<keyword evidence="9" id="KW-1185">Reference proteome</keyword>
<keyword evidence="5" id="KW-0539">Nucleus</keyword>
<dbReference type="PANTHER" id="PTHR31194">
    <property type="entry name" value="SHN SHINE , DNA BINDING / TRANSCRIPTION FACTOR"/>
    <property type="match status" value="1"/>
</dbReference>
<evidence type="ECO:0000256" key="3">
    <source>
        <dbReference type="ARBA" id="ARBA00023125"/>
    </source>
</evidence>
<reference evidence="8 9" key="1">
    <citation type="submission" date="2024-03" db="EMBL/GenBank/DDBJ databases">
        <title>Complete genome sequence of the green alga Chloropicon roscoffensis RCC1871.</title>
        <authorList>
            <person name="Lemieux C."/>
            <person name="Pombert J.-F."/>
            <person name="Otis C."/>
            <person name="Turmel M."/>
        </authorList>
    </citation>
    <scope>NUCLEOTIDE SEQUENCE [LARGE SCALE GENOMIC DNA]</scope>
    <source>
        <strain evidence="8 9">RCC1871</strain>
    </source>
</reference>
<evidence type="ECO:0000313" key="8">
    <source>
        <dbReference type="EMBL" id="WZN63903.1"/>
    </source>
</evidence>
<dbReference type="GO" id="GO:0003677">
    <property type="term" value="F:DNA binding"/>
    <property type="evidence" value="ECO:0007669"/>
    <property type="project" value="UniProtKB-KW"/>
</dbReference>
<dbReference type="Proteomes" id="UP001472866">
    <property type="component" value="Chromosome 08"/>
</dbReference>
<dbReference type="InterPro" id="IPR050913">
    <property type="entry name" value="AP2/ERF_ERF"/>
</dbReference>
<proteinExistence type="predicted"/>
<gene>
    <name evidence="8" type="ORF">HKI87_08g54560</name>
</gene>
<dbReference type="InterPro" id="IPR036955">
    <property type="entry name" value="AP2/ERF_dom_sf"/>
</dbReference>
<feature type="compositionally biased region" description="Low complexity" evidence="6">
    <location>
        <begin position="43"/>
        <end position="87"/>
    </location>
</feature>
<dbReference type="Gene3D" id="3.30.730.10">
    <property type="entry name" value="AP2/ERF domain"/>
    <property type="match status" value="1"/>
</dbReference>
<keyword evidence="4" id="KW-0804">Transcription</keyword>
<accession>A0AAX4PCP3</accession>
<sequence length="471" mass="50345">MESTNTNGAFGAMPQQQQQLPPQNFQGAPPQAVPAHQVPPPNMMQQQPPHLQQQAAAQQAAAQQVAAQQAAQAAQMAKVQNAQKAQASPQSALSKEIRAMNGNGSPATPNKASTSKGDTTQTKEKSYRGVRQRPWGKWAAEIRDPTLGQRRWLGTFDSAEQAARAYDAAARQIRGPNARCNFPEPSNGQAEPLAKAKPPPQKRATKKSEPKSKKNQKQAAQNQKMTQEMVNMQNQQFFANQFAMNQVPMNQAQMAQMQSTAAMQKLLSDNAAAAAMAGNQVPGFHMPANMQAMQPMQQQGAWRNGFLTGSPIMFSGSPGILGSSYDMMEQCEALMAGSIPTGSLPSSGSAPRRISLSSLGGLGGAGDGAHLEMDVDMAIGSIPGLAPGLSSYGQQQFQMQQGQGSLSGARDRTFSQDMGFSYENFNFSPVIPGMFGSLGTSPPTFWLQQPGGGVFPNQQKPEEMAAQQTHQ</sequence>
<name>A0AAX4PCP3_9CHLO</name>
<evidence type="ECO:0000256" key="4">
    <source>
        <dbReference type="ARBA" id="ARBA00023163"/>
    </source>
</evidence>
<dbReference type="InterPro" id="IPR001471">
    <property type="entry name" value="AP2/ERF_dom"/>
</dbReference>
<evidence type="ECO:0000313" key="9">
    <source>
        <dbReference type="Proteomes" id="UP001472866"/>
    </source>
</evidence>
<dbReference type="Pfam" id="PF00847">
    <property type="entry name" value="AP2"/>
    <property type="match status" value="1"/>
</dbReference>
<protein>
    <submittedName>
        <fullName evidence="8">Ethylene-responsive transcription factor</fullName>
    </submittedName>
</protein>
<dbReference type="EMBL" id="CP151508">
    <property type="protein sequence ID" value="WZN63903.1"/>
    <property type="molecule type" value="Genomic_DNA"/>
</dbReference>
<dbReference type="SMART" id="SM00380">
    <property type="entry name" value="AP2"/>
    <property type="match status" value="1"/>
</dbReference>
<feature type="compositionally biased region" description="Polar residues" evidence="6">
    <location>
        <begin position="102"/>
        <end position="120"/>
    </location>
</feature>
<dbReference type="PROSITE" id="PS51032">
    <property type="entry name" value="AP2_ERF"/>
    <property type="match status" value="1"/>
</dbReference>
<feature type="region of interest" description="Disordered" evidence="6">
    <location>
        <begin position="1"/>
        <end position="132"/>
    </location>
</feature>
<evidence type="ECO:0000256" key="5">
    <source>
        <dbReference type="ARBA" id="ARBA00023242"/>
    </source>
</evidence>
<feature type="compositionally biased region" description="Low complexity" evidence="6">
    <location>
        <begin position="14"/>
        <end position="36"/>
    </location>
</feature>
<evidence type="ECO:0000259" key="7">
    <source>
        <dbReference type="PROSITE" id="PS51032"/>
    </source>
</evidence>
<feature type="domain" description="AP2/ERF" evidence="7">
    <location>
        <begin position="126"/>
        <end position="183"/>
    </location>
</feature>
<comment type="subcellular location">
    <subcellularLocation>
        <location evidence="1">Nucleus</location>
    </subcellularLocation>
</comment>
<evidence type="ECO:0000256" key="6">
    <source>
        <dbReference type="SAM" id="MobiDB-lite"/>
    </source>
</evidence>
<keyword evidence="3" id="KW-0238">DNA-binding</keyword>
<dbReference type="FunFam" id="3.30.730.10:FF:000001">
    <property type="entry name" value="Ethylene-responsive transcription factor 2"/>
    <property type="match status" value="1"/>
</dbReference>
<organism evidence="8 9">
    <name type="scientific">Chloropicon roscoffensis</name>
    <dbReference type="NCBI Taxonomy" id="1461544"/>
    <lineage>
        <taxon>Eukaryota</taxon>
        <taxon>Viridiplantae</taxon>
        <taxon>Chlorophyta</taxon>
        <taxon>Chloropicophyceae</taxon>
        <taxon>Chloropicales</taxon>
        <taxon>Chloropicaceae</taxon>
        <taxon>Chloropicon</taxon>
    </lineage>
</organism>
<dbReference type="SUPFAM" id="SSF54171">
    <property type="entry name" value="DNA-binding domain"/>
    <property type="match status" value="1"/>
</dbReference>
<dbReference type="CDD" id="cd00018">
    <property type="entry name" value="AP2"/>
    <property type="match status" value="1"/>
</dbReference>
<evidence type="ECO:0000256" key="1">
    <source>
        <dbReference type="ARBA" id="ARBA00004123"/>
    </source>
</evidence>
<feature type="region of interest" description="Disordered" evidence="6">
    <location>
        <begin position="176"/>
        <end position="225"/>
    </location>
</feature>
<keyword evidence="2" id="KW-0805">Transcription regulation</keyword>
<dbReference type="InterPro" id="IPR016177">
    <property type="entry name" value="DNA-bd_dom_sf"/>
</dbReference>
<dbReference type="GO" id="GO:0005634">
    <property type="term" value="C:nucleus"/>
    <property type="evidence" value="ECO:0007669"/>
    <property type="project" value="UniProtKB-SubCell"/>
</dbReference>
<dbReference type="GO" id="GO:0003700">
    <property type="term" value="F:DNA-binding transcription factor activity"/>
    <property type="evidence" value="ECO:0007669"/>
    <property type="project" value="InterPro"/>
</dbReference>
<dbReference type="PANTHER" id="PTHR31194:SF140">
    <property type="entry name" value="ETHYLENE-RESPONSIVE TRANSCRIPTION FACTOR CRF2"/>
    <property type="match status" value="1"/>
</dbReference>
<dbReference type="PRINTS" id="PR00367">
    <property type="entry name" value="ETHRSPELEMNT"/>
</dbReference>
<dbReference type="AlphaFoldDB" id="A0AAX4PCP3"/>
<feature type="region of interest" description="Disordered" evidence="6">
    <location>
        <begin position="448"/>
        <end position="471"/>
    </location>
</feature>